<gene>
    <name evidence="1" type="ORF">NITLEN_40046</name>
</gene>
<dbReference type="EMBL" id="OUNR01000017">
    <property type="protein sequence ID" value="SPP65573.1"/>
    <property type="molecule type" value="Genomic_DNA"/>
</dbReference>
<sequence>MKRNGMQALGFQGPALVGGHLTYLHGACYANKVVALCFLPYPGHVASGLIDDQARRFADLGASLLIVASGARPLHRLWIEPGDRPLTPVLADPCGRLHRFFGVAVTAPAQRCHTFVIDRTGVLRLRVSHDFIAHDLTVLQELIGVSQRVATPDSAEDVDGWAARASCLLA</sequence>
<dbReference type="Gene3D" id="3.40.30.10">
    <property type="entry name" value="Glutaredoxin"/>
    <property type="match status" value="1"/>
</dbReference>
<dbReference type="RefSeq" id="WP_121989844.1">
    <property type="nucleotide sequence ID" value="NZ_OUNR01000017.1"/>
</dbReference>
<reference evidence="2" key="1">
    <citation type="submission" date="2018-04" db="EMBL/GenBank/DDBJ databases">
        <authorList>
            <person name="Lucker S."/>
            <person name="Sakoula D."/>
        </authorList>
    </citation>
    <scope>NUCLEOTIDE SEQUENCE [LARGE SCALE GENOMIC DNA]</scope>
</reference>
<dbReference type="SUPFAM" id="SSF52833">
    <property type="entry name" value="Thioredoxin-like"/>
    <property type="match status" value="1"/>
</dbReference>
<accession>A0A330L6U7</accession>
<dbReference type="Proteomes" id="UP000248168">
    <property type="component" value="Unassembled WGS sequence"/>
</dbReference>
<keyword evidence="2" id="KW-1185">Reference proteome</keyword>
<evidence type="ECO:0000313" key="2">
    <source>
        <dbReference type="Proteomes" id="UP000248168"/>
    </source>
</evidence>
<evidence type="ECO:0000313" key="1">
    <source>
        <dbReference type="EMBL" id="SPP65573.1"/>
    </source>
</evidence>
<dbReference type="InParanoid" id="A0A330L6U7"/>
<protein>
    <submittedName>
        <fullName evidence="1">Uncharacterized protein</fullName>
    </submittedName>
</protein>
<name>A0A330L6U7_9BACT</name>
<proteinExistence type="predicted"/>
<organism evidence="1 2">
    <name type="scientific">Nitrospira lenta</name>
    <dbReference type="NCBI Taxonomy" id="1436998"/>
    <lineage>
        <taxon>Bacteria</taxon>
        <taxon>Pseudomonadati</taxon>
        <taxon>Nitrospirota</taxon>
        <taxon>Nitrospiria</taxon>
        <taxon>Nitrospirales</taxon>
        <taxon>Nitrospiraceae</taxon>
        <taxon>Nitrospira</taxon>
    </lineage>
</organism>
<dbReference type="OrthoDB" id="9799555at2"/>
<dbReference type="AlphaFoldDB" id="A0A330L6U7"/>
<dbReference type="InterPro" id="IPR036249">
    <property type="entry name" value="Thioredoxin-like_sf"/>
</dbReference>